<feature type="transmembrane region" description="Helical" evidence="5">
    <location>
        <begin position="54"/>
        <end position="76"/>
    </location>
</feature>
<dbReference type="Proteomes" id="UP000192408">
    <property type="component" value="Unassembled WGS sequence"/>
</dbReference>
<dbReference type="InterPro" id="IPR051788">
    <property type="entry name" value="MFS_Transporter"/>
</dbReference>
<sequence length="384" mass="40273">MFSQFLFSRFLPDFHHEQPATKAVFFLAGFITAAWAAIIPFVKANVQISDGTMGLMLLCLGGGALVGMPIAGGFSAKYGCRRVLISAVCGCALLFPLLIFVSSPLALAVVLVLFGTCLGITDCTMNIQAVMVEKASATPLMSGFHGFYSLGGMCGALVLTALLSLGVNVVVACFLTVAFIFALLSLCQVGFRRDIAEQQGQLFALPKGVVFYIGVVCFVFFLAEGTVLDWSGIFLSEYRAVPNASAGLGVACFSVAMTIGRLLGDRAVSYIGAKPMMLLGSLTAMFGFLLSLSLDLWQAALVGYSLIGLGCSNIVPILFSATGKQAEMPEALAVTAVSTLGYVGVLAGPALVGLGAEIYSLPTALFFVVGLIFLATLLSRRIHV</sequence>
<feature type="transmembrane region" description="Helical" evidence="5">
    <location>
        <begin position="276"/>
        <end position="294"/>
    </location>
</feature>
<feature type="transmembrane region" description="Helical" evidence="5">
    <location>
        <begin position="243"/>
        <end position="264"/>
    </location>
</feature>
<gene>
    <name evidence="7" type="ORF">SAMN05660772_02681</name>
</gene>
<accession>A0A1W1V1H7</accession>
<dbReference type="InterPro" id="IPR011701">
    <property type="entry name" value="MFS"/>
</dbReference>
<feature type="transmembrane region" description="Helical" evidence="5">
    <location>
        <begin position="144"/>
        <end position="163"/>
    </location>
</feature>
<dbReference type="RefSeq" id="WP_084257474.1">
    <property type="nucleotide sequence ID" value="NZ_FWWV01000030.1"/>
</dbReference>
<feature type="domain" description="Major facilitator superfamily (MFS) profile" evidence="6">
    <location>
        <begin position="209"/>
        <end position="384"/>
    </location>
</feature>
<feature type="transmembrane region" description="Helical" evidence="5">
    <location>
        <begin position="107"/>
        <end position="132"/>
    </location>
</feature>
<name>A0A1W1V1H7_9PAST</name>
<feature type="transmembrane region" description="Helical" evidence="5">
    <location>
        <begin position="203"/>
        <end position="223"/>
    </location>
</feature>
<dbReference type="InterPro" id="IPR020846">
    <property type="entry name" value="MFS_dom"/>
</dbReference>
<evidence type="ECO:0000313" key="7">
    <source>
        <dbReference type="EMBL" id="SMB87205.1"/>
    </source>
</evidence>
<reference evidence="8" key="1">
    <citation type="submission" date="2017-04" db="EMBL/GenBank/DDBJ databases">
        <authorList>
            <person name="Varghese N."/>
            <person name="Submissions S."/>
        </authorList>
    </citation>
    <scope>NUCLEOTIDE SEQUENCE [LARGE SCALE GENOMIC DNA]</scope>
    <source>
        <strain evidence="8">DSM 23072</strain>
    </source>
</reference>
<feature type="transmembrane region" description="Helical" evidence="5">
    <location>
        <begin position="20"/>
        <end position="42"/>
    </location>
</feature>
<dbReference type="SUPFAM" id="SSF103473">
    <property type="entry name" value="MFS general substrate transporter"/>
    <property type="match status" value="1"/>
</dbReference>
<feature type="transmembrane region" description="Helical" evidence="5">
    <location>
        <begin position="83"/>
        <end position="101"/>
    </location>
</feature>
<dbReference type="CDD" id="cd17393">
    <property type="entry name" value="MFS_MosC_like"/>
    <property type="match status" value="1"/>
</dbReference>
<keyword evidence="4 5" id="KW-0472">Membrane</keyword>
<feature type="transmembrane region" description="Helical" evidence="5">
    <location>
        <begin position="169"/>
        <end position="191"/>
    </location>
</feature>
<dbReference type="InterPro" id="IPR036259">
    <property type="entry name" value="MFS_trans_sf"/>
</dbReference>
<evidence type="ECO:0000256" key="4">
    <source>
        <dbReference type="ARBA" id="ARBA00023136"/>
    </source>
</evidence>
<feature type="transmembrane region" description="Helical" evidence="5">
    <location>
        <begin position="300"/>
        <end position="319"/>
    </location>
</feature>
<dbReference type="PANTHER" id="PTHR23514:SF13">
    <property type="entry name" value="INNER MEMBRANE PROTEIN YBJJ"/>
    <property type="match status" value="1"/>
</dbReference>
<evidence type="ECO:0000259" key="6">
    <source>
        <dbReference type="PROSITE" id="PS50850"/>
    </source>
</evidence>
<proteinExistence type="predicted"/>
<dbReference type="GO" id="GO:0022857">
    <property type="term" value="F:transmembrane transporter activity"/>
    <property type="evidence" value="ECO:0007669"/>
    <property type="project" value="InterPro"/>
</dbReference>
<dbReference type="GO" id="GO:0016020">
    <property type="term" value="C:membrane"/>
    <property type="evidence" value="ECO:0007669"/>
    <property type="project" value="UniProtKB-SubCell"/>
</dbReference>
<dbReference type="PANTHER" id="PTHR23514">
    <property type="entry name" value="BYPASS OF STOP CODON PROTEIN 6"/>
    <property type="match status" value="1"/>
</dbReference>
<organism evidence="7 8">
    <name type="scientific">Pasteurella testudinis DSM 23072</name>
    <dbReference type="NCBI Taxonomy" id="1122938"/>
    <lineage>
        <taxon>Bacteria</taxon>
        <taxon>Pseudomonadati</taxon>
        <taxon>Pseudomonadota</taxon>
        <taxon>Gammaproteobacteria</taxon>
        <taxon>Pasteurellales</taxon>
        <taxon>Pasteurellaceae</taxon>
        <taxon>Pasteurella</taxon>
    </lineage>
</organism>
<evidence type="ECO:0000313" key="8">
    <source>
        <dbReference type="Proteomes" id="UP000192408"/>
    </source>
</evidence>
<keyword evidence="3 5" id="KW-1133">Transmembrane helix</keyword>
<dbReference type="STRING" id="1122938.SAMN05660772_02681"/>
<evidence type="ECO:0000256" key="5">
    <source>
        <dbReference type="SAM" id="Phobius"/>
    </source>
</evidence>
<feature type="transmembrane region" description="Helical" evidence="5">
    <location>
        <begin position="358"/>
        <end position="378"/>
    </location>
</feature>
<dbReference type="AlphaFoldDB" id="A0A1W1V1H7"/>
<dbReference type="PROSITE" id="PS50850">
    <property type="entry name" value="MFS"/>
    <property type="match status" value="1"/>
</dbReference>
<keyword evidence="2 5" id="KW-0812">Transmembrane</keyword>
<keyword evidence="8" id="KW-1185">Reference proteome</keyword>
<evidence type="ECO:0000256" key="2">
    <source>
        <dbReference type="ARBA" id="ARBA00022692"/>
    </source>
</evidence>
<dbReference type="Gene3D" id="1.20.1250.20">
    <property type="entry name" value="MFS general substrate transporter like domains"/>
    <property type="match status" value="2"/>
</dbReference>
<dbReference type="Pfam" id="PF07690">
    <property type="entry name" value="MFS_1"/>
    <property type="match status" value="1"/>
</dbReference>
<comment type="subcellular location">
    <subcellularLocation>
        <location evidence="1">Membrane</location>
        <topology evidence="1">Multi-pass membrane protein</topology>
    </subcellularLocation>
</comment>
<protein>
    <submittedName>
        <fullName evidence="7">Fucose permease</fullName>
    </submittedName>
</protein>
<dbReference type="EMBL" id="FWWV01000030">
    <property type="protein sequence ID" value="SMB87205.1"/>
    <property type="molecule type" value="Genomic_DNA"/>
</dbReference>
<feature type="transmembrane region" description="Helical" evidence="5">
    <location>
        <begin position="331"/>
        <end position="352"/>
    </location>
</feature>
<evidence type="ECO:0000256" key="3">
    <source>
        <dbReference type="ARBA" id="ARBA00022989"/>
    </source>
</evidence>
<evidence type="ECO:0000256" key="1">
    <source>
        <dbReference type="ARBA" id="ARBA00004141"/>
    </source>
</evidence>